<sequence length="94" mass="10413">MNDSNVYNPTIPTVNNALQIDTSKFQYLTTESSGLPVTKFPGQVFLTMGSEAVCPFGTLQNTRTATVLVTWNESEPKQLELKVILSKYGIQVEK</sequence>
<organism evidence="1 2">
    <name type="scientific">Candidatus Obscuribacter phosphatis</name>
    <dbReference type="NCBI Taxonomy" id="1906157"/>
    <lineage>
        <taxon>Bacteria</taxon>
        <taxon>Bacillati</taxon>
        <taxon>Candidatus Melainabacteria</taxon>
        <taxon>Candidatus Obscuribacterales</taxon>
        <taxon>Candidatus Obscuribacteraceae</taxon>
        <taxon>Candidatus Obscuribacter</taxon>
    </lineage>
</organism>
<gene>
    <name evidence="1" type="ORF">J0M35_09120</name>
</gene>
<name>A0A8J7P7D1_9BACT</name>
<dbReference type="AlphaFoldDB" id="A0A8J7P7D1"/>
<accession>A0A8J7P7D1</accession>
<dbReference type="Proteomes" id="UP000664277">
    <property type="component" value="Unassembled WGS sequence"/>
</dbReference>
<dbReference type="EMBL" id="JAFLCK010000011">
    <property type="protein sequence ID" value="MBN8660509.1"/>
    <property type="molecule type" value="Genomic_DNA"/>
</dbReference>
<comment type="caution">
    <text evidence="1">The sequence shown here is derived from an EMBL/GenBank/DDBJ whole genome shotgun (WGS) entry which is preliminary data.</text>
</comment>
<proteinExistence type="predicted"/>
<protein>
    <submittedName>
        <fullName evidence="1">Uncharacterized protein</fullName>
    </submittedName>
</protein>
<evidence type="ECO:0000313" key="2">
    <source>
        <dbReference type="Proteomes" id="UP000664277"/>
    </source>
</evidence>
<reference evidence="1" key="1">
    <citation type="submission" date="2021-02" db="EMBL/GenBank/DDBJ databases">
        <title>Genome-Resolved Metagenomics of a Microbial Community Performing Photosynthetic Biological Nutrient Removal.</title>
        <authorList>
            <person name="Mcdaniel E.A."/>
        </authorList>
    </citation>
    <scope>NUCLEOTIDE SEQUENCE</scope>
    <source>
        <strain evidence="1">UWPOB_OBS1</strain>
    </source>
</reference>
<evidence type="ECO:0000313" key="1">
    <source>
        <dbReference type="EMBL" id="MBN8660509.1"/>
    </source>
</evidence>